<comment type="caution">
    <text evidence="5">The sequence shown here is derived from an EMBL/GenBank/DDBJ whole genome shotgun (WGS) entry which is preliminary data.</text>
</comment>
<dbReference type="GO" id="GO:0003743">
    <property type="term" value="F:translation initiation factor activity"/>
    <property type="evidence" value="ECO:0007669"/>
    <property type="project" value="InterPro"/>
</dbReference>
<dbReference type="EMBL" id="JANBPK010001504">
    <property type="protein sequence ID" value="KAJ2922228.1"/>
    <property type="molecule type" value="Genomic_DNA"/>
</dbReference>
<comment type="function">
    <text evidence="1">Probably involved in translation.</text>
</comment>
<organism evidence="5 6">
    <name type="scientific">Candolleomyces eurysporus</name>
    <dbReference type="NCBI Taxonomy" id="2828524"/>
    <lineage>
        <taxon>Eukaryota</taxon>
        <taxon>Fungi</taxon>
        <taxon>Dikarya</taxon>
        <taxon>Basidiomycota</taxon>
        <taxon>Agaricomycotina</taxon>
        <taxon>Agaricomycetes</taxon>
        <taxon>Agaricomycetidae</taxon>
        <taxon>Agaricales</taxon>
        <taxon>Agaricineae</taxon>
        <taxon>Psathyrellaceae</taxon>
        <taxon>Candolleomyces</taxon>
    </lineage>
</organism>
<gene>
    <name evidence="5" type="ORF">H1R20_g14864</name>
</gene>
<dbReference type="Gene3D" id="3.30.780.10">
    <property type="entry name" value="SUI1-like domain"/>
    <property type="match status" value="1"/>
</dbReference>
<dbReference type="InterPro" id="IPR005874">
    <property type="entry name" value="SUI1_euk"/>
</dbReference>
<protein>
    <recommendedName>
        <fullName evidence="4">SUI1 domain-containing protein</fullName>
    </recommendedName>
</protein>
<accession>A0A9W8IYH9</accession>
<comment type="similarity">
    <text evidence="2">Belongs to the SUI1 family.</text>
</comment>
<evidence type="ECO:0000256" key="2">
    <source>
        <dbReference type="ARBA" id="ARBA00005422"/>
    </source>
</evidence>
<dbReference type="OrthoDB" id="10248435at2759"/>
<dbReference type="SUPFAM" id="SSF55159">
    <property type="entry name" value="eIF1-like"/>
    <property type="match status" value="1"/>
</dbReference>
<dbReference type="FunFam" id="3.30.780.10:FF:000001">
    <property type="entry name" value="Eukaryotic translation initiation factor SUI1"/>
    <property type="match status" value="1"/>
</dbReference>
<feature type="non-terminal residue" evidence="5">
    <location>
        <position position="1"/>
    </location>
</feature>
<keyword evidence="6" id="KW-1185">Reference proteome</keyword>
<proteinExistence type="inferred from homology"/>
<dbReference type="AlphaFoldDB" id="A0A9W8IYH9"/>
<dbReference type="Proteomes" id="UP001140091">
    <property type="component" value="Unassembled WGS sequence"/>
</dbReference>
<dbReference type="NCBIfam" id="TIGR01160">
    <property type="entry name" value="SUI1_MOF2"/>
    <property type="match status" value="1"/>
</dbReference>
<evidence type="ECO:0000256" key="1">
    <source>
        <dbReference type="ARBA" id="ARBA00003130"/>
    </source>
</evidence>
<name>A0A9W8IYH9_9AGAR</name>
<dbReference type="InterPro" id="IPR036877">
    <property type="entry name" value="SUI1_dom_sf"/>
</dbReference>
<dbReference type="PANTHER" id="PTHR10388">
    <property type="entry name" value="EUKARYOTIC TRANSLATION INITIATION FACTOR SUI1"/>
    <property type="match status" value="1"/>
</dbReference>
<dbReference type="CDD" id="cd11566">
    <property type="entry name" value="eIF1_SUI1"/>
    <property type="match status" value="1"/>
</dbReference>
<dbReference type="PROSITE" id="PS50296">
    <property type="entry name" value="SUI1"/>
    <property type="match status" value="1"/>
</dbReference>
<keyword evidence="3" id="KW-0648">Protein biosynthesis</keyword>
<feature type="domain" description="SUI1" evidence="4">
    <location>
        <begin position="187"/>
        <end position="257"/>
    </location>
</feature>
<evidence type="ECO:0000256" key="3">
    <source>
        <dbReference type="ARBA" id="ARBA00022917"/>
    </source>
</evidence>
<evidence type="ECO:0000259" key="4">
    <source>
        <dbReference type="PROSITE" id="PS50296"/>
    </source>
</evidence>
<evidence type="ECO:0000313" key="5">
    <source>
        <dbReference type="EMBL" id="KAJ2922228.1"/>
    </source>
</evidence>
<sequence length="268" mass="28633">MTNNDPKALERALSAIVKDIATNGPKEVGVAASKLELPVPRIDESAAAIVKGGVPSVLEWITTVKKQLAPHADKVPVPVIQGIAKVFPPAGAAVPILKFIQTPPPAKGSASAAAVPAVVPAPSQIFIIPITTVAEAPAPKPVNPQIKKAFEAFLFEVLEKLSDEDPFADEGESLADNPTEVGTSEYIHIRIQQRNGRKTLTTLQGLPTQYDAKKLLKAFKKEFACNGTLVEDEKMGKVIQLQGDQRAKISNFLVENGLEKSTIKVHGF</sequence>
<dbReference type="InterPro" id="IPR001950">
    <property type="entry name" value="SUI1"/>
</dbReference>
<evidence type="ECO:0000313" key="6">
    <source>
        <dbReference type="Proteomes" id="UP001140091"/>
    </source>
</evidence>
<reference evidence="5" key="1">
    <citation type="submission" date="2022-06" db="EMBL/GenBank/DDBJ databases">
        <title>Genome Sequence of Candolleomyces eurysporus.</title>
        <authorList>
            <person name="Buettner E."/>
        </authorList>
    </citation>
    <scope>NUCLEOTIDE SEQUENCE</scope>
    <source>
        <strain evidence="5">VTCC 930004</strain>
    </source>
</reference>
<dbReference type="Pfam" id="PF01253">
    <property type="entry name" value="SUI1"/>
    <property type="match status" value="1"/>
</dbReference>
<dbReference type="GO" id="GO:0003729">
    <property type="term" value="F:mRNA binding"/>
    <property type="evidence" value="ECO:0007669"/>
    <property type="project" value="UniProtKB-ARBA"/>
</dbReference>